<dbReference type="EMBL" id="JAOQKJ010000003">
    <property type="protein sequence ID" value="MCU6743772.1"/>
    <property type="molecule type" value="Genomic_DNA"/>
</dbReference>
<dbReference type="SUPFAM" id="SSF53067">
    <property type="entry name" value="Actin-like ATPase domain"/>
    <property type="match status" value="1"/>
</dbReference>
<accession>A0ABT2T1F3</accession>
<dbReference type="InterPro" id="IPR011991">
    <property type="entry name" value="ArsR-like_HTH"/>
</dbReference>
<dbReference type="Proteomes" id="UP001652432">
    <property type="component" value="Unassembled WGS sequence"/>
</dbReference>
<organism evidence="4 5">
    <name type="scientific">Suilimivivens aceti</name>
    <dbReference type="NCBI Taxonomy" id="2981774"/>
    <lineage>
        <taxon>Bacteria</taxon>
        <taxon>Bacillati</taxon>
        <taxon>Bacillota</taxon>
        <taxon>Clostridia</taxon>
        <taxon>Lachnospirales</taxon>
        <taxon>Lachnospiraceae</taxon>
        <taxon>Suilimivivens</taxon>
    </lineage>
</organism>
<sequence>MNGQPNPITRKRVYELIYKTQRISKQDIAYQLTLSLPTVSQQLQSLEASGLIERNGSFASTGGRKAQIISCIYDARISIGIEIRLNTLSMAAIDLRGTLLHTIQYAVPFSNTPDYFELLGEKLTHFLTSLAYPSSSILGIGIVLQGLISADGKTVTYGKILNCTGLTVRAISKYLPFPCTMIHDAEAAATLELWQQPEKKNAIFFHIRENLSGALIVNGKFLKGCELKSGVFEHMTIIPDGKPCYCGKRGCMETCCSVSALLEGDETLEDFFLHLRKKEHSYEERWLSYLSALTIAIDNLHMVIDYDVILGGSIAPYITDNDIDLLLSKIQKASAFPTDRHFISAASCAGIPIACGAALPYIRKFLESLH</sequence>
<dbReference type="PANTHER" id="PTHR18964">
    <property type="entry name" value="ROK (REPRESSOR, ORF, KINASE) FAMILY"/>
    <property type="match status" value="1"/>
</dbReference>
<comment type="function">
    <text evidence="1">Transcriptional repressor of xylose-utilizing enzymes.</text>
</comment>
<gene>
    <name evidence="4" type="ORF">OCV77_04525</name>
</gene>
<dbReference type="Gene3D" id="3.30.420.40">
    <property type="match status" value="2"/>
</dbReference>
<dbReference type="InterPro" id="IPR043129">
    <property type="entry name" value="ATPase_NBD"/>
</dbReference>
<dbReference type="Pfam" id="PF13412">
    <property type="entry name" value="HTH_24"/>
    <property type="match status" value="1"/>
</dbReference>
<comment type="caution">
    <text evidence="4">The sequence shown here is derived from an EMBL/GenBank/DDBJ whole genome shotgun (WGS) entry which is preliminary data.</text>
</comment>
<dbReference type="RefSeq" id="WP_262573693.1">
    <property type="nucleotide sequence ID" value="NZ_JAOQKJ010000003.1"/>
</dbReference>
<evidence type="ECO:0000256" key="1">
    <source>
        <dbReference type="ARBA" id="ARBA00002486"/>
    </source>
</evidence>
<dbReference type="CDD" id="cd00090">
    <property type="entry name" value="HTH_ARSR"/>
    <property type="match status" value="1"/>
</dbReference>
<keyword evidence="3" id="KW-0119">Carbohydrate metabolism</keyword>
<keyword evidence="3" id="KW-0859">Xylose metabolism</keyword>
<dbReference type="Gene3D" id="1.10.10.10">
    <property type="entry name" value="Winged helix-like DNA-binding domain superfamily/Winged helix DNA-binding domain"/>
    <property type="match status" value="1"/>
</dbReference>
<evidence type="ECO:0000313" key="5">
    <source>
        <dbReference type="Proteomes" id="UP001652432"/>
    </source>
</evidence>
<dbReference type="InterPro" id="IPR000600">
    <property type="entry name" value="ROK"/>
</dbReference>
<evidence type="ECO:0000256" key="3">
    <source>
        <dbReference type="ARBA" id="ARBA00022629"/>
    </source>
</evidence>
<proteinExistence type="inferred from homology"/>
<keyword evidence="5" id="KW-1185">Reference proteome</keyword>
<comment type="similarity">
    <text evidence="2">Belongs to the ROK (NagC/XylR) family.</text>
</comment>
<evidence type="ECO:0000313" key="4">
    <source>
        <dbReference type="EMBL" id="MCU6743772.1"/>
    </source>
</evidence>
<dbReference type="SUPFAM" id="SSF46785">
    <property type="entry name" value="Winged helix' DNA-binding domain"/>
    <property type="match status" value="1"/>
</dbReference>
<dbReference type="Pfam" id="PF00480">
    <property type="entry name" value="ROK"/>
    <property type="match status" value="1"/>
</dbReference>
<dbReference type="PANTHER" id="PTHR18964:SF110">
    <property type="entry name" value="TRANSCRIPTIONAL REGULATOR, XYLR-RELATED"/>
    <property type="match status" value="1"/>
</dbReference>
<dbReference type="InterPro" id="IPR036388">
    <property type="entry name" value="WH-like_DNA-bd_sf"/>
</dbReference>
<dbReference type="InterPro" id="IPR036390">
    <property type="entry name" value="WH_DNA-bd_sf"/>
</dbReference>
<protein>
    <submittedName>
        <fullName evidence="4">ROK family transcriptional regulator</fullName>
    </submittedName>
</protein>
<name>A0ABT2T1F3_9FIRM</name>
<evidence type="ECO:0000256" key="2">
    <source>
        <dbReference type="ARBA" id="ARBA00006479"/>
    </source>
</evidence>
<reference evidence="4 5" key="1">
    <citation type="journal article" date="2021" name="ISME Commun">
        <title>Automated analysis of genomic sequences facilitates high-throughput and comprehensive description of bacteria.</title>
        <authorList>
            <person name="Hitch T.C.A."/>
        </authorList>
    </citation>
    <scope>NUCLEOTIDE SEQUENCE [LARGE SCALE GENOMIC DNA]</scope>
    <source>
        <strain evidence="4 5">Sanger_18</strain>
    </source>
</reference>